<dbReference type="GO" id="GO:0016567">
    <property type="term" value="P:protein ubiquitination"/>
    <property type="evidence" value="ECO:0007669"/>
    <property type="project" value="TreeGrafter"/>
</dbReference>
<evidence type="ECO:0000259" key="21">
    <source>
        <dbReference type="Pfam" id="PF18346"/>
    </source>
</evidence>
<evidence type="ECO:0000256" key="1">
    <source>
        <dbReference type="ARBA" id="ARBA00000900"/>
    </source>
</evidence>
<evidence type="ECO:0000256" key="5">
    <source>
        <dbReference type="ARBA" id="ARBA00012483"/>
    </source>
</evidence>
<keyword evidence="12" id="KW-0479">Metal-binding</keyword>
<dbReference type="InterPro" id="IPR036770">
    <property type="entry name" value="Ankyrin_rpt-contain_sf"/>
</dbReference>
<evidence type="ECO:0000256" key="16">
    <source>
        <dbReference type="ARBA" id="ARBA00022833"/>
    </source>
</evidence>
<dbReference type="PANTHER" id="PTHR24202">
    <property type="entry name" value="E3 UBIQUITIN-PROTEIN LIGASE MIB2"/>
    <property type="match status" value="1"/>
</dbReference>
<dbReference type="PROSITE" id="PS50088">
    <property type="entry name" value="ANK_REPEAT"/>
    <property type="match status" value="4"/>
</dbReference>
<dbReference type="Pfam" id="PF18346">
    <property type="entry name" value="SH3_15"/>
    <property type="match status" value="2"/>
</dbReference>
<dbReference type="PANTHER" id="PTHR24202:SF4">
    <property type="entry name" value="E3 UBIQUITIN-PROTEIN LIGASE MIB2-RELATED"/>
    <property type="match status" value="1"/>
</dbReference>
<dbReference type="Gene3D" id="1.25.40.20">
    <property type="entry name" value="Ankyrin repeat-containing domain"/>
    <property type="match status" value="2"/>
</dbReference>
<dbReference type="InterPro" id="IPR002110">
    <property type="entry name" value="Ankyrin_rpt"/>
</dbReference>
<evidence type="ECO:0000256" key="18">
    <source>
        <dbReference type="ARBA" id="ARBA00023298"/>
    </source>
</evidence>
<evidence type="ECO:0000256" key="20">
    <source>
        <dbReference type="SAM" id="MobiDB-lite"/>
    </source>
</evidence>
<dbReference type="GO" id="GO:0006887">
    <property type="term" value="P:exocytosis"/>
    <property type="evidence" value="ECO:0007669"/>
    <property type="project" value="UniProtKB-KW"/>
</dbReference>
<keyword evidence="9" id="KW-0800">Toxin</keyword>
<evidence type="ECO:0000256" key="7">
    <source>
        <dbReference type="ARBA" id="ARBA00022525"/>
    </source>
</evidence>
<sequence length="496" mass="55035">MQEGHGGWNPRMGEFIGKKGTVHRVTDKGDIRVQYEGCNNRWTFHPGALKRLLFNNNIIHYFSVGDMVCIIDDLTKMKELQKGHGEWIDVMNTALGKTGKVTKIYSDGDLRVNVDSQTWTFNPLCVTSMPDTATEMNNTMTANQREEHTHPLLGHLLGENHPLEITNSDKLVREAAQGHTDTVRELLLKHSDKVDQKSSGKTALQVACHQGHLEIVRLILGAGGSLEVPDDDGDTALHYSAFGNQPVVMDLLLKKGSDINAVNKARCSPLHVAVNKQHFDCVKVLLKHRCNVNVQDSYDFTLKNKRGFNVLHHAALKGNNFATERLISKSRQIVDGKKMMGHCEIDVRNNRKQTPLLLAISQCHCALVELLVSLGADINVEDEDGDTGLHIAIMRHSQIILTRIGSLNMDKNPGLAIACYLAQEGADINHKNRKFKTPLELVQNQTVLDLLQSYAESKKPQAQSLPVSGESSESPQPEPVAPQIMECVICVQKQGK</sequence>
<dbReference type="GO" id="GO:0044231">
    <property type="term" value="C:host cell presynaptic membrane"/>
    <property type="evidence" value="ECO:0007669"/>
    <property type="project" value="UniProtKB-KW"/>
</dbReference>
<evidence type="ECO:0000313" key="23">
    <source>
        <dbReference type="Proteomes" id="UP001054945"/>
    </source>
</evidence>
<dbReference type="GO" id="GO:0061630">
    <property type="term" value="F:ubiquitin protein ligase activity"/>
    <property type="evidence" value="ECO:0007669"/>
    <property type="project" value="UniProtKB-EC"/>
</dbReference>
<dbReference type="Pfam" id="PF00023">
    <property type="entry name" value="Ank"/>
    <property type="match status" value="1"/>
</dbReference>
<dbReference type="GO" id="GO:0005576">
    <property type="term" value="C:extracellular region"/>
    <property type="evidence" value="ECO:0007669"/>
    <property type="project" value="UniProtKB-SubCell"/>
</dbReference>
<evidence type="ECO:0000256" key="13">
    <source>
        <dbReference type="ARBA" id="ARBA00022737"/>
    </source>
</evidence>
<feature type="repeat" description="ANK" evidence="19">
    <location>
        <begin position="232"/>
        <end position="264"/>
    </location>
</feature>
<dbReference type="GO" id="GO:0044218">
    <property type="term" value="C:other organism cell membrane"/>
    <property type="evidence" value="ECO:0007669"/>
    <property type="project" value="UniProtKB-KW"/>
</dbReference>
<reference evidence="22 23" key="1">
    <citation type="submission" date="2021-06" db="EMBL/GenBank/DDBJ databases">
        <title>Caerostris extrusa draft genome.</title>
        <authorList>
            <person name="Kono N."/>
            <person name="Arakawa K."/>
        </authorList>
    </citation>
    <scope>NUCLEOTIDE SEQUENCE [LARGE SCALE GENOMIC DNA]</scope>
</reference>
<comment type="subcellular location">
    <subcellularLocation>
        <location evidence="3">Secreted</location>
    </subcellularLocation>
    <subcellularLocation>
        <location evidence="2">Target cell membrane</location>
    </subcellularLocation>
</comment>
<protein>
    <recommendedName>
        <fullName evidence="5">RING-type E3 ubiquitin transferase</fullName>
        <ecNumber evidence="5">2.3.2.27</ecNumber>
    </recommendedName>
</protein>
<feature type="domain" description="Mind bomb SH3 repeat" evidence="21">
    <location>
        <begin position="1"/>
        <end position="49"/>
    </location>
</feature>
<keyword evidence="15" id="KW-0833">Ubl conjugation pathway</keyword>
<dbReference type="PRINTS" id="PR01415">
    <property type="entry name" value="ANKYRIN"/>
</dbReference>
<keyword evidence="14" id="KW-0863">Zinc-finger</keyword>
<comment type="caution">
    <text evidence="22">The sequence shown here is derived from an EMBL/GenBank/DDBJ whole genome shotgun (WGS) entry which is preliminary data.</text>
</comment>
<proteinExistence type="predicted"/>
<evidence type="ECO:0000256" key="15">
    <source>
        <dbReference type="ARBA" id="ARBA00022786"/>
    </source>
</evidence>
<evidence type="ECO:0000256" key="9">
    <source>
        <dbReference type="ARBA" id="ARBA00022656"/>
    </source>
</evidence>
<evidence type="ECO:0000313" key="22">
    <source>
        <dbReference type="EMBL" id="GIY32354.1"/>
    </source>
</evidence>
<dbReference type="SMART" id="SM00248">
    <property type="entry name" value="ANK"/>
    <property type="match status" value="6"/>
</dbReference>
<comment type="pathway">
    <text evidence="4">Protein modification; protein ubiquitination.</text>
</comment>
<dbReference type="Pfam" id="PF12796">
    <property type="entry name" value="Ank_2"/>
    <property type="match status" value="2"/>
</dbReference>
<keyword evidence="18" id="KW-1053">Target membrane</keyword>
<feature type="repeat" description="ANK" evidence="19">
    <location>
        <begin position="265"/>
        <end position="297"/>
    </location>
</feature>
<feature type="repeat" description="ANK" evidence="19">
    <location>
        <begin position="351"/>
        <end position="383"/>
    </location>
</feature>
<dbReference type="Proteomes" id="UP001054945">
    <property type="component" value="Unassembled WGS sequence"/>
</dbReference>
<dbReference type="InterPro" id="IPR040847">
    <property type="entry name" value="SH3_15"/>
</dbReference>
<evidence type="ECO:0000256" key="14">
    <source>
        <dbReference type="ARBA" id="ARBA00022771"/>
    </source>
</evidence>
<organism evidence="22 23">
    <name type="scientific">Caerostris extrusa</name>
    <name type="common">Bark spider</name>
    <name type="synonym">Caerostris bankana</name>
    <dbReference type="NCBI Taxonomy" id="172846"/>
    <lineage>
        <taxon>Eukaryota</taxon>
        <taxon>Metazoa</taxon>
        <taxon>Ecdysozoa</taxon>
        <taxon>Arthropoda</taxon>
        <taxon>Chelicerata</taxon>
        <taxon>Arachnida</taxon>
        <taxon>Araneae</taxon>
        <taxon>Araneomorphae</taxon>
        <taxon>Entelegynae</taxon>
        <taxon>Araneoidea</taxon>
        <taxon>Araneidae</taxon>
        <taxon>Caerostris</taxon>
    </lineage>
</organism>
<evidence type="ECO:0000256" key="17">
    <source>
        <dbReference type="ARBA" id="ARBA00023028"/>
    </source>
</evidence>
<evidence type="ECO:0000256" key="19">
    <source>
        <dbReference type="PROSITE-ProRule" id="PRU00023"/>
    </source>
</evidence>
<feature type="domain" description="Mind bomb SH3 repeat" evidence="21">
    <location>
        <begin position="62"/>
        <end position="126"/>
    </location>
</feature>
<dbReference type="EC" id="2.3.2.27" evidence="5"/>
<evidence type="ECO:0000256" key="3">
    <source>
        <dbReference type="ARBA" id="ARBA00004613"/>
    </source>
</evidence>
<feature type="repeat" description="ANK" evidence="19">
    <location>
        <begin position="199"/>
        <end position="231"/>
    </location>
</feature>
<dbReference type="GO" id="GO:0008270">
    <property type="term" value="F:zinc ion binding"/>
    <property type="evidence" value="ECO:0007669"/>
    <property type="project" value="UniProtKB-KW"/>
</dbReference>
<dbReference type="EMBL" id="BPLR01009496">
    <property type="protein sequence ID" value="GIY32354.1"/>
    <property type="molecule type" value="Genomic_DNA"/>
</dbReference>
<evidence type="ECO:0000256" key="8">
    <source>
        <dbReference type="ARBA" id="ARBA00022537"/>
    </source>
</evidence>
<keyword evidence="8" id="KW-1052">Target cell membrane</keyword>
<evidence type="ECO:0000256" key="12">
    <source>
        <dbReference type="ARBA" id="ARBA00022723"/>
    </source>
</evidence>
<dbReference type="SUPFAM" id="SSF48403">
    <property type="entry name" value="Ankyrin repeat"/>
    <property type="match status" value="1"/>
</dbReference>
<keyword evidence="13" id="KW-0677">Repeat</keyword>
<dbReference type="GO" id="GO:0005737">
    <property type="term" value="C:cytoplasm"/>
    <property type="evidence" value="ECO:0007669"/>
    <property type="project" value="TreeGrafter"/>
</dbReference>
<dbReference type="GO" id="GO:0090729">
    <property type="term" value="F:toxin activity"/>
    <property type="evidence" value="ECO:0007669"/>
    <property type="project" value="UniProtKB-KW"/>
</dbReference>
<dbReference type="PROSITE" id="PS50297">
    <property type="entry name" value="ANK_REP_REGION"/>
    <property type="match status" value="4"/>
</dbReference>
<evidence type="ECO:0000256" key="2">
    <source>
        <dbReference type="ARBA" id="ARBA00004175"/>
    </source>
</evidence>
<name>A0AAV4SG97_CAEEX</name>
<keyword evidence="17" id="KW-0638">Presynaptic neurotoxin</keyword>
<gene>
    <name evidence="22" type="primary">Mib2</name>
    <name evidence="22" type="ORF">CEXT_691581</name>
</gene>
<evidence type="ECO:0000256" key="4">
    <source>
        <dbReference type="ARBA" id="ARBA00004906"/>
    </source>
</evidence>
<evidence type="ECO:0000256" key="6">
    <source>
        <dbReference type="ARBA" id="ARBA00022483"/>
    </source>
</evidence>
<keyword evidence="23" id="KW-1185">Reference proteome</keyword>
<feature type="region of interest" description="Disordered" evidence="20">
    <location>
        <begin position="461"/>
        <end position="480"/>
    </location>
</feature>
<dbReference type="AlphaFoldDB" id="A0AAV4SG97"/>
<evidence type="ECO:0000256" key="10">
    <source>
        <dbReference type="ARBA" id="ARBA00022679"/>
    </source>
</evidence>
<keyword evidence="19" id="KW-0040">ANK repeat</keyword>
<keyword evidence="7" id="KW-0964">Secreted</keyword>
<comment type="catalytic activity">
    <reaction evidence="1">
        <text>S-ubiquitinyl-[E2 ubiquitin-conjugating enzyme]-L-cysteine + [acceptor protein]-L-lysine = [E2 ubiquitin-conjugating enzyme]-L-cysteine + N(6)-ubiquitinyl-[acceptor protein]-L-lysine.</text>
        <dbReference type="EC" id="2.3.2.27"/>
    </reaction>
</comment>
<evidence type="ECO:0000256" key="11">
    <source>
        <dbReference type="ARBA" id="ARBA00022699"/>
    </source>
</evidence>
<accession>A0AAV4SG97</accession>
<keyword evidence="8" id="KW-0472">Membrane</keyword>
<keyword evidence="11" id="KW-0528">Neurotoxin</keyword>
<keyword evidence="6" id="KW-0268">Exocytosis</keyword>
<keyword evidence="16" id="KW-0862">Zinc</keyword>
<keyword evidence="10" id="KW-0808">Transferase</keyword>